<dbReference type="Gene3D" id="3.30.565.10">
    <property type="entry name" value="Histidine kinase-like ATPase, C-terminal domain"/>
    <property type="match status" value="1"/>
</dbReference>
<protein>
    <recommendedName>
        <fullName evidence="2">histidine kinase</fullName>
        <ecNumber evidence="2">2.7.13.3</ecNumber>
    </recommendedName>
</protein>
<dbReference type="InterPro" id="IPR036097">
    <property type="entry name" value="HisK_dim/P_sf"/>
</dbReference>
<dbReference type="PROSITE" id="PS50109">
    <property type="entry name" value="HIS_KIN"/>
    <property type="match status" value="1"/>
</dbReference>
<dbReference type="SMART" id="SM00388">
    <property type="entry name" value="HisKA"/>
    <property type="match status" value="1"/>
</dbReference>
<dbReference type="Pfam" id="PF01590">
    <property type="entry name" value="GAF"/>
    <property type="match status" value="1"/>
</dbReference>
<evidence type="ECO:0000313" key="7">
    <source>
        <dbReference type="EMBL" id="XBL14109.1"/>
    </source>
</evidence>
<dbReference type="Pfam" id="PF02518">
    <property type="entry name" value="HATPase_c"/>
    <property type="match status" value="1"/>
</dbReference>
<dbReference type="EC" id="2.7.13.3" evidence="2"/>
<dbReference type="InterPro" id="IPR003661">
    <property type="entry name" value="HisK_dim/P_dom"/>
</dbReference>
<dbReference type="AlphaFoldDB" id="A0AAU7EDE0"/>
<evidence type="ECO:0000256" key="4">
    <source>
        <dbReference type="ARBA" id="ARBA00022679"/>
    </source>
</evidence>
<dbReference type="Gene3D" id="3.30.450.40">
    <property type="match status" value="1"/>
</dbReference>
<dbReference type="Gene3D" id="1.10.287.130">
    <property type="match status" value="1"/>
</dbReference>
<dbReference type="Proteomes" id="UP001224325">
    <property type="component" value="Chromosome"/>
</dbReference>
<dbReference type="SUPFAM" id="SSF55781">
    <property type="entry name" value="GAF domain-like"/>
    <property type="match status" value="1"/>
</dbReference>
<evidence type="ECO:0000256" key="3">
    <source>
        <dbReference type="ARBA" id="ARBA00022553"/>
    </source>
</evidence>
<evidence type="ECO:0000313" key="8">
    <source>
        <dbReference type="Proteomes" id="UP001224325"/>
    </source>
</evidence>
<keyword evidence="4" id="KW-0808">Transferase</keyword>
<dbReference type="PANTHER" id="PTHR43304:SF1">
    <property type="entry name" value="PAC DOMAIN-CONTAINING PROTEIN"/>
    <property type="match status" value="1"/>
</dbReference>
<dbReference type="CDD" id="cd00082">
    <property type="entry name" value="HisKA"/>
    <property type="match status" value="1"/>
</dbReference>
<evidence type="ECO:0000256" key="5">
    <source>
        <dbReference type="ARBA" id="ARBA00022777"/>
    </source>
</evidence>
<dbReference type="InterPro" id="IPR005467">
    <property type="entry name" value="His_kinase_dom"/>
</dbReference>
<keyword evidence="5" id="KW-0418">Kinase</keyword>
<feature type="domain" description="Histidine kinase" evidence="6">
    <location>
        <begin position="184"/>
        <end position="397"/>
    </location>
</feature>
<keyword evidence="8" id="KW-1185">Reference proteome</keyword>
<dbReference type="InterPro" id="IPR036890">
    <property type="entry name" value="HATPase_C_sf"/>
</dbReference>
<name>A0AAU7EDE0_9FLAO</name>
<dbReference type="KEGG" id="mlil:QLS71_017545"/>
<reference evidence="7" key="1">
    <citation type="submission" date="2024-04" db="EMBL/GenBank/DDBJ databases">
        <title>Mariniflexile litorale, isolated from the shallow sediments of the Sea of Japan.</title>
        <authorList>
            <person name="Romanenko L."/>
            <person name="Isaeva M."/>
        </authorList>
    </citation>
    <scope>NUCLEOTIDE SEQUENCE [LARGE SCALE GENOMIC DNA]</scope>
    <source>
        <strain evidence="7">KMM 9835</strain>
    </source>
</reference>
<keyword evidence="3" id="KW-0597">Phosphoprotein</keyword>
<dbReference type="EMBL" id="CP155618">
    <property type="protein sequence ID" value="XBL14109.1"/>
    <property type="molecule type" value="Genomic_DNA"/>
</dbReference>
<dbReference type="PANTHER" id="PTHR43304">
    <property type="entry name" value="PHYTOCHROME-LIKE PROTEIN CPH1"/>
    <property type="match status" value="1"/>
</dbReference>
<dbReference type="RefSeq" id="WP_308992086.1">
    <property type="nucleotide sequence ID" value="NZ_CP155618.1"/>
</dbReference>
<comment type="catalytic activity">
    <reaction evidence="1">
        <text>ATP + protein L-histidine = ADP + protein N-phospho-L-histidine.</text>
        <dbReference type="EC" id="2.7.13.3"/>
    </reaction>
</comment>
<dbReference type="InterPro" id="IPR003594">
    <property type="entry name" value="HATPase_dom"/>
</dbReference>
<dbReference type="GO" id="GO:0005524">
    <property type="term" value="F:ATP binding"/>
    <property type="evidence" value="ECO:0007669"/>
    <property type="project" value="UniProtKB-KW"/>
</dbReference>
<dbReference type="InterPro" id="IPR003018">
    <property type="entry name" value="GAF"/>
</dbReference>
<organism evidence="7 8">
    <name type="scientific">Mariniflexile litorale</name>
    <dbReference type="NCBI Taxonomy" id="3045158"/>
    <lineage>
        <taxon>Bacteria</taxon>
        <taxon>Pseudomonadati</taxon>
        <taxon>Bacteroidota</taxon>
        <taxon>Flavobacteriia</taxon>
        <taxon>Flavobacteriales</taxon>
        <taxon>Flavobacteriaceae</taxon>
        <taxon>Mariniflexile</taxon>
    </lineage>
</organism>
<dbReference type="SUPFAM" id="SSF47384">
    <property type="entry name" value="Homodimeric domain of signal transducing histidine kinase"/>
    <property type="match status" value="1"/>
</dbReference>
<dbReference type="InterPro" id="IPR029016">
    <property type="entry name" value="GAF-like_dom_sf"/>
</dbReference>
<accession>A0AAU7EDE0</accession>
<dbReference type="InterPro" id="IPR052162">
    <property type="entry name" value="Sensor_kinase/Photoreceptor"/>
</dbReference>
<dbReference type="InterPro" id="IPR004358">
    <property type="entry name" value="Sig_transdc_His_kin-like_C"/>
</dbReference>
<keyword evidence="7" id="KW-0547">Nucleotide-binding</keyword>
<evidence type="ECO:0000259" key="6">
    <source>
        <dbReference type="PROSITE" id="PS50109"/>
    </source>
</evidence>
<dbReference type="Pfam" id="PF00512">
    <property type="entry name" value="HisKA"/>
    <property type="match status" value="1"/>
</dbReference>
<evidence type="ECO:0000256" key="1">
    <source>
        <dbReference type="ARBA" id="ARBA00000085"/>
    </source>
</evidence>
<proteinExistence type="predicted"/>
<dbReference type="SUPFAM" id="SSF55874">
    <property type="entry name" value="ATPase domain of HSP90 chaperone/DNA topoisomerase II/histidine kinase"/>
    <property type="match status" value="1"/>
</dbReference>
<dbReference type="PRINTS" id="PR00344">
    <property type="entry name" value="BCTRLSENSOR"/>
</dbReference>
<sequence length="397" mass="45167">MSDKEDLLRTNALQELNSMYTPPEKMFDDITSLAAFICDTPIALISLVDDKNQFFISHYGLDVNKTAIKEVFCTHAIKADEAVFIVEDATIDKRFKDHPLLLSNPNIVYYAGVPLVNEEGLKIGTLCVIDKFKRLLDKNQIKALKNLSNQVIYLLKLRESNNALKSYKLKLEDSYKRSSEFSTMAAHDLKSPMNGIKSFIDIINSKYKNVWDDKDEQYLKFIFENIQRMNSLIIGLLEYSKSDIDVINKERIDLEKLVKKVYDLIIQDLSITNAKLITSNLPIIISSEIAITTLFQNLMVNALKFQNKGANPEIQVTCEESEFKWIFSIEDNGIGIDAEHFNIIFNPFKRLHNQSQFSGSGLGLSTCKKIVESLKGELRVSSLKNKGSIFVIDLPKN</sequence>
<keyword evidence="7" id="KW-0067">ATP-binding</keyword>
<dbReference type="SMART" id="SM00387">
    <property type="entry name" value="HATPase_c"/>
    <property type="match status" value="1"/>
</dbReference>
<evidence type="ECO:0000256" key="2">
    <source>
        <dbReference type="ARBA" id="ARBA00012438"/>
    </source>
</evidence>
<dbReference type="GO" id="GO:0000155">
    <property type="term" value="F:phosphorelay sensor kinase activity"/>
    <property type="evidence" value="ECO:0007669"/>
    <property type="project" value="InterPro"/>
</dbReference>
<gene>
    <name evidence="7" type="ORF">QLS71_017545</name>
</gene>